<dbReference type="InterPro" id="IPR030389">
    <property type="entry name" value="G_FEOB_dom"/>
</dbReference>
<keyword evidence="10 14" id="KW-0342">GTP-binding</keyword>
<reference evidence="18 19" key="1">
    <citation type="submission" date="2007-08" db="EMBL/GenBank/DDBJ databases">
        <title>Complete sequence of Thermotoga lettingae TMO.</title>
        <authorList>
            <consortium name="US DOE Joint Genome Institute"/>
            <person name="Copeland A."/>
            <person name="Lucas S."/>
            <person name="Lapidus A."/>
            <person name="Barry K."/>
            <person name="Glavina del Rio T."/>
            <person name="Dalin E."/>
            <person name="Tice H."/>
            <person name="Pitluck S."/>
            <person name="Foster B."/>
            <person name="Bruce D."/>
            <person name="Schmutz J."/>
            <person name="Larimer F."/>
            <person name="Land M."/>
            <person name="Hauser L."/>
            <person name="Kyrpides N."/>
            <person name="Mikhailova N."/>
            <person name="Nelson K."/>
            <person name="Gogarten J.P."/>
            <person name="Noll K."/>
            <person name="Richardson P."/>
        </authorList>
    </citation>
    <scope>NUCLEOTIDE SEQUENCE [LARGE SCALE GENOMIC DNA]</scope>
    <source>
        <strain evidence="19">ATCC BAA-301 / DSM 14385 / NBRC 107922 / TMO</strain>
    </source>
</reference>
<feature type="transmembrane region" description="Helical" evidence="16">
    <location>
        <begin position="612"/>
        <end position="631"/>
    </location>
</feature>
<keyword evidence="15" id="KW-0460">Magnesium</keyword>
<dbReference type="PANTHER" id="PTHR43185">
    <property type="entry name" value="FERROUS IRON TRANSPORT PROTEIN B"/>
    <property type="match status" value="1"/>
</dbReference>
<keyword evidence="6 14" id="KW-0547">Nucleotide-binding</keyword>
<evidence type="ECO:0000256" key="10">
    <source>
        <dbReference type="ARBA" id="ARBA00023134"/>
    </source>
</evidence>
<feature type="binding site" evidence="14">
    <location>
        <begin position="55"/>
        <end position="58"/>
    </location>
    <ligand>
        <name>GTP</name>
        <dbReference type="ChEBI" id="CHEBI:37565"/>
        <label>1</label>
    </ligand>
</feature>
<dbReference type="eggNOG" id="COG0370">
    <property type="taxonomic scope" value="Bacteria"/>
</dbReference>
<comment type="similarity">
    <text evidence="16">Belongs to the TRAFAC class TrmE-Era-EngA-EngB-Septin-like GTPase superfamily. FeoB GTPase (TC 9.A.8) family.</text>
</comment>
<dbReference type="RefSeq" id="WP_012002610.1">
    <property type="nucleotide sequence ID" value="NC_009828.1"/>
</dbReference>
<dbReference type="Pfam" id="PF07670">
    <property type="entry name" value="Gate"/>
    <property type="match status" value="2"/>
</dbReference>
<evidence type="ECO:0000259" key="17">
    <source>
        <dbReference type="PROSITE" id="PS51711"/>
    </source>
</evidence>
<dbReference type="NCBIfam" id="TIGR00231">
    <property type="entry name" value="small_GTP"/>
    <property type="match status" value="1"/>
</dbReference>
<evidence type="ECO:0000256" key="16">
    <source>
        <dbReference type="RuleBase" id="RU362098"/>
    </source>
</evidence>
<comment type="subcellular location">
    <subcellularLocation>
        <location evidence="16">Cell inner membrane</location>
        <topology evidence="16">Multi-pass membrane protein</topology>
    </subcellularLocation>
    <subcellularLocation>
        <location evidence="1">Cell membrane</location>
        <topology evidence="1">Multi-pass membrane protein</topology>
    </subcellularLocation>
</comment>
<dbReference type="Proteomes" id="UP000002016">
    <property type="component" value="Chromosome"/>
</dbReference>
<keyword evidence="4 16" id="KW-0410">Iron transport</keyword>
<evidence type="ECO:0000256" key="3">
    <source>
        <dbReference type="ARBA" id="ARBA00022475"/>
    </source>
</evidence>
<evidence type="ECO:0000313" key="19">
    <source>
        <dbReference type="Proteomes" id="UP000002016"/>
    </source>
</evidence>
<feature type="transmembrane region" description="Helical" evidence="16">
    <location>
        <begin position="403"/>
        <end position="428"/>
    </location>
</feature>
<feature type="binding site" evidence="15">
    <location>
        <position position="21"/>
    </location>
    <ligand>
        <name>Mg(2+)</name>
        <dbReference type="ChEBI" id="CHEBI:18420"/>
        <label>2</label>
    </ligand>
</feature>
<dbReference type="GO" id="GO:0015093">
    <property type="term" value="F:ferrous iron transmembrane transporter activity"/>
    <property type="evidence" value="ECO:0007669"/>
    <property type="project" value="UniProtKB-UniRule"/>
</dbReference>
<name>A8F4P5_PSELT</name>
<reference evidence="18 19" key="2">
    <citation type="journal article" date="2009" name="Proc. Natl. Acad. Sci. U.S.A.">
        <title>On the chimeric nature, thermophilic origin, and phylogenetic placement of the Thermotogales.</title>
        <authorList>
            <person name="Zhaxybayeva O."/>
            <person name="Swithers K.S."/>
            <person name="Lapierre P."/>
            <person name="Fournier G.P."/>
            <person name="Bickhart D.M."/>
            <person name="DeBoy R.T."/>
            <person name="Nelson K.E."/>
            <person name="Nesbo C.L."/>
            <person name="Doolittle W.F."/>
            <person name="Gogarten J.P."/>
            <person name="Noll K.M."/>
        </authorList>
    </citation>
    <scope>NUCLEOTIDE SEQUENCE [LARGE SCALE GENOMIC DNA]</scope>
    <source>
        <strain evidence="19">ATCC BAA-301 / DSM 14385 / NBRC 107922 / TMO</strain>
    </source>
</reference>
<dbReference type="PROSITE" id="PS51711">
    <property type="entry name" value="G_FEOB"/>
    <property type="match status" value="1"/>
</dbReference>
<dbReference type="Pfam" id="PF02421">
    <property type="entry name" value="FeoB_N"/>
    <property type="match status" value="1"/>
</dbReference>
<dbReference type="NCBIfam" id="TIGR00437">
    <property type="entry name" value="feoB"/>
    <property type="match status" value="1"/>
</dbReference>
<dbReference type="STRING" id="416591.Tlet_0563"/>
<feature type="transmembrane region" description="Helical" evidence="16">
    <location>
        <begin position="585"/>
        <end position="606"/>
    </location>
</feature>
<dbReference type="PANTHER" id="PTHR43185:SF1">
    <property type="entry name" value="FE(2+) TRANSPORTER FEOB"/>
    <property type="match status" value="1"/>
</dbReference>
<dbReference type="InterPro" id="IPR050860">
    <property type="entry name" value="FeoB_GTPase"/>
</dbReference>
<dbReference type="GO" id="GO:0005525">
    <property type="term" value="F:GTP binding"/>
    <property type="evidence" value="ECO:0007669"/>
    <property type="project" value="UniProtKB-KW"/>
</dbReference>
<evidence type="ECO:0000256" key="15">
    <source>
        <dbReference type="PIRSR" id="PIRSR603373-2"/>
    </source>
</evidence>
<evidence type="ECO:0000256" key="9">
    <source>
        <dbReference type="ARBA" id="ARBA00023065"/>
    </source>
</evidence>
<protein>
    <recommendedName>
        <fullName evidence="12 13">Ferrous iron transport protein B</fullName>
    </recommendedName>
</protein>
<accession>A8F4P5</accession>
<evidence type="ECO:0000256" key="4">
    <source>
        <dbReference type="ARBA" id="ARBA00022496"/>
    </source>
</evidence>
<feature type="transmembrane region" description="Helical" evidence="16">
    <location>
        <begin position="492"/>
        <end position="513"/>
    </location>
</feature>
<evidence type="ECO:0000256" key="12">
    <source>
        <dbReference type="ARBA" id="ARBA00031200"/>
    </source>
</evidence>
<evidence type="ECO:0000256" key="7">
    <source>
        <dbReference type="ARBA" id="ARBA00022989"/>
    </source>
</evidence>
<evidence type="ECO:0000256" key="11">
    <source>
        <dbReference type="ARBA" id="ARBA00023136"/>
    </source>
</evidence>
<feature type="transmembrane region" description="Helical" evidence="16">
    <location>
        <begin position="374"/>
        <end position="391"/>
    </location>
</feature>
<dbReference type="SUPFAM" id="SSF52540">
    <property type="entry name" value="P-loop containing nucleoside triphosphate hydrolases"/>
    <property type="match status" value="1"/>
</dbReference>
<feature type="domain" description="FeoB-type G" evidence="17">
    <location>
        <begin position="2"/>
        <end position="164"/>
    </location>
</feature>
<evidence type="ECO:0000313" key="18">
    <source>
        <dbReference type="EMBL" id="ABV33129.1"/>
    </source>
</evidence>
<dbReference type="InterPro" id="IPR005225">
    <property type="entry name" value="Small_GTP-bd"/>
</dbReference>
<dbReference type="InterPro" id="IPR041069">
    <property type="entry name" value="FeoB_Cyto"/>
</dbReference>
<dbReference type="InterPro" id="IPR003373">
    <property type="entry name" value="Fe2_transport_prot-B"/>
</dbReference>
<dbReference type="Pfam" id="PF17910">
    <property type="entry name" value="FeoB_Cyto"/>
    <property type="match status" value="1"/>
</dbReference>
<dbReference type="Gene3D" id="1.10.287.1770">
    <property type="match status" value="1"/>
</dbReference>
<feature type="binding site" evidence="15">
    <location>
        <position position="20"/>
    </location>
    <ligand>
        <name>Mg(2+)</name>
        <dbReference type="ChEBI" id="CHEBI:18420"/>
        <label>2</label>
    </ligand>
</feature>
<dbReference type="CDD" id="cd01879">
    <property type="entry name" value="FeoB"/>
    <property type="match status" value="1"/>
</dbReference>
<evidence type="ECO:0000256" key="6">
    <source>
        <dbReference type="ARBA" id="ARBA00022741"/>
    </source>
</evidence>
<keyword evidence="8 16" id="KW-0408">Iron</keyword>
<dbReference type="KEGG" id="tle:Tlet_0563"/>
<dbReference type="InterPro" id="IPR011640">
    <property type="entry name" value="Fe2_transport_prot_B_C"/>
</dbReference>
<keyword evidence="9" id="KW-0406">Ion transport</keyword>
<feature type="binding site" evidence="14">
    <location>
        <begin position="34"/>
        <end position="38"/>
    </location>
    <ligand>
        <name>GTP</name>
        <dbReference type="ChEBI" id="CHEBI:37565"/>
        <label>1</label>
    </ligand>
</feature>
<organism evidence="18 19">
    <name type="scientific">Pseudothermotoga lettingae (strain ATCC BAA-301 / DSM 14385 / NBRC 107922 / TMO)</name>
    <name type="common">Thermotoga lettingae</name>
    <dbReference type="NCBI Taxonomy" id="416591"/>
    <lineage>
        <taxon>Bacteria</taxon>
        <taxon>Thermotogati</taxon>
        <taxon>Thermotogota</taxon>
        <taxon>Thermotogae</taxon>
        <taxon>Thermotogales</taxon>
        <taxon>Thermotogaceae</taxon>
        <taxon>Pseudothermotoga</taxon>
    </lineage>
</organism>
<dbReference type="InterPro" id="IPR011642">
    <property type="entry name" value="Gate_dom"/>
</dbReference>
<dbReference type="EMBL" id="CP000812">
    <property type="protein sequence ID" value="ABV33129.1"/>
    <property type="molecule type" value="Genomic_DNA"/>
</dbReference>
<evidence type="ECO:0000256" key="5">
    <source>
        <dbReference type="ARBA" id="ARBA00022692"/>
    </source>
</evidence>
<feature type="binding site" evidence="14">
    <location>
        <begin position="115"/>
        <end position="118"/>
    </location>
    <ligand>
        <name>GTP</name>
        <dbReference type="ChEBI" id="CHEBI:37565"/>
        <label>1</label>
    </ligand>
</feature>
<feature type="binding site" evidence="15">
    <location>
        <position position="23"/>
    </location>
    <ligand>
        <name>Mg(2+)</name>
        <dbReference type="ChEBI" id="CHEBI:18420"/>
        <label>2</label>
    </ligand>
</feature>
<feature type="binding site" evidence="15">
    <location>
        <position position="24"/>
    </location>
    <ligand>
        <name>Mg(2+)</name>
        <dbReference type="ChEBI" id="CHEBI:18420"/>
        <label>2</label>
    </ligand>
</feature>
<evidence type="ECO:0000256" key="14">
    <source>
        <dbReference type="PIRSR" id="PIRSR603373-1"/>
    </source>
</evidence>
<dbReference type="Gene3D" id="3.40.50.300">
    <property type="entry name" value="P-loop containing nucleotide triphosphate hydrolases"/>
    <property type="match status" value="1"/>
</dbReference>
<keyword evidence="7 16" id="KW-1133">Transmembrane helix</keyword>
<sequence>MSLRVALCGNPNVGKTSLFNALTGLRQYTANWAGVTVDIKEGIRNWKGMQITFTDLPGTYSLSSFSLDEKIARDYLLYNTPDILLVVADSLSLKQGLYLFLEAAELDVKIILVVNAIDEAKKSGIHIDRSELSKHLGVPVILTSAVTGEGINELLDSIVKVAADQKKTVRFALKKEIEDEIEEIESSIQSKPELRTFPVRWLSIKYLEGDPDTIKLIGEISSKAGALREEIAREKYKHIDLILKEVMNFSQQKFSISEALDHVLTHKYTGIPVFLALMYITFTFSFEIVQPLSDLIENAFNLIADTLRHTIGNRLVASLLADGIISGIGSVLVFIPNIFGLFLILGIMEDSGYLPRAAFVVDRIMYKLKLSGRSFMSFLLGFGCTVPAIMSTRGISDSRERTIAVLSVPFISCSARLPVYLLIASIFFDKNKGLIVFIVYLLSIAVTLISSVLLNKILFKGQPGFLILELPRYRMPKFKNLALYVWIRGKHFLIKAGTIIFVASVLLWILSYFPSMNPSESFASYIGKFLETILRPLGFDWRISTSLIFGVAAKEVIVSAFGMFFGHEGSFRIALANSIDSVTAFSLLIFIMAYIPCFATLGSISSELGKKYALISVIYSFSIAYLLAYIVRLIGGIFL</sequence>
<keyword evidence="2 16" id="KW-0813">Transport</keyword>
<comment type="function">
    <text evidence="16">Probable transporter of a GTP-driven Fe(2+) uptake system.</text>
</comment>
<feature type="transmembrane region" description="Helical" evidence="16">
    <location>
        <begin position="324"/>
        <end position="348"/>
    </location>
</feature>
<evidence type="ECO:0000256" key="8">
    <source>
        <dbReference type="ARBA" id="ARBA00023004"/>
    </source>
</evidence>
<dbReference type="OrthoDB" id="9809127at2"/>
<feature type="transmembrane region" description="Helical" evidence="16">
    <location>
        <begin position="434"/>
        <end position="454"/>
    </location>
</feature>
<feature type="transmembrane region" description="Helical" evidence="16">
    <location>
        <begin position="543"/>
        <end position="565"/>
    </location>
</feature>
<evidence type="ECO:0000256" key="13">
    <source>
        <dbReference type="NCBIfam" id="TIGR00437"/>
    </source>
</evidence>
<dbReference type="GO" id="GO:0005886">
    <property type="term" value="C:plasma membrane"/>
    <property type="evidence" value="ECO:0007669"/>
    <property type="project" value="UniProtKB-SubCell"/>
</dbReference>
<dbReference type="HOGENOM" id="CLU_013350_3_0_0"/>
<dbReference type="GO" id="GO:0046872">
    <property type="term" value="F:metal ion binding"/>
    <property type="evidence" value="ECO:0007669"/>
    <property type="project" value="UniProtKB-KW"/>
</dbReference>
<keyword evidence="5 16" id="KW-0812">Transmembrane</keyword>
<dbReference type="Pfam" id="PF07664">
    <property type="entry name" value="FeoB_C"/>
    <property type="match status" value="1"/>
</dbReference>
<feature type="binding site" evidence="14">
    <location>
        <begin position="9"/>
        <end position="16"/>
    </location>
    <ligand>
        <name>GTP</name>
        <dbReference type="ChEBI" id="CHEBI:37565"/>
        <label>1</label>
    </ligand>
</feature>
<dbReference type="AlphaFoldDB" id="A8F4P5"/>
<dbReference type="InterPro" id="IPR027417">
    <property type="entry name" value="P-loop_NTPase"/>
</dbReference>
<evidence type="ECO:0000256" key="1">
    <source>
        <dbReference type="ARBA" id="ARBA00004651"/>
    </source>
</evidence>
<keyword evidence="19" id="KW-1185">Reference proteome</keyword>
<keyword evidence="3" id="KW-1003">Cell membrane</keyword>
<keyword evidence="15" id="KW-0479">Metal-binding</keyword>
<evidence type="ECO:0000256" key="2">
    <source>
        <dbReference type="ARBA" id="ARBA00022448"/>
    </source>
</evidence>
<proteinExistence type="inferred from homology"/>
<keyword evidence="11 16" id="KW-0472">Membrane</keyword>
<gene>
    <name evidence="18" type="ordered locus">Tlet_0563</name>
</gene>